<sequence length="50" mass="5866">MKRYFKTVDNELVEISKDEADAMEKRNNELFASGDFSKMLEIEIPLVIEQ</sequence>
<reference evidence="1 2" key="1">
    <citation type="submission" date="2016-10" db="EMBL/GenBank/DDBJ databases">
        <authorList>
            <person name="de Groot N.N."/>
        </authorList>
    </citation>
    <scope>NUCLEOTIDE SEQUENCE [LARGE SCALE GENOMIC DNA]</scope>
    <source>
        <strain evidence="1 2">KH2T6</strain>
    </source>
</reference>
<dbReference type="EMBL" id="FOAT01000012">
    <property type="protein sequence ID" value="SEL12428.1"/>
    <property type="molecule type" value="Genomic_DNA"/>
</dbReference>
<dbReference type="Proteomes" id="UP000186015">
    <property type="component" value="Unassembled WGS sequence"/>
</dbReference>
<evidence type="ECO:0000313" key="1">
    <source>
        <dbReference type="EMBL" id="SEL12428.1"/>
    </source>
</evidence>
<proteinExistence type="predicted"/>
<dbReference type="RefSeq" id="WP_170844296.1">
    <property type="nucleotide sequence ID" value="NZ_FOAT01000012.1"/>
</dbReference>
<accession>A0A1H7MNI0</accession>
<dbReference type="AlphaFoldDB" id="A0A1H7MNI0"/>
<evidence type="ECO:0000313" key="2">
    <source>
        <dbReference type="Proteomes" id="UP000186015"/>
    </source>
</evidence>
<gene>
    <name evidence="1" type="ORF">SAMN05216469_11259</name>
</gene>
<organism evidence="1 2">
    <name type="scientific">Ruminococcus albus</name>
    <dbReference type="NCBI Taxonomy" id="1264"/>
    <lineage>
        <taxon>Bacteria</taxon>
        <taxon>Bacillati</taxon>
        <taxon>Bacillota</taxon>
        <taxon>Clostridia</taxon>
        <taxon>Eubacteriales</taxon>
        <taxon>Oscillospiraceae</taxon>
        <taxon>Ruminococcus</taxon>
    </lineage>
</organism>
<protein>
    <submittedName>
        <fullName evidence="1">Uncharacterized protein</fullName>
    </submittedName>
</protein>
<name>A0A1H7MNI0_RUMAL</name>